<keyword evidence="4" id="KW-1185">Reference proteome</keyword>
<dbReference type="Proteomes" id="UP000693981">
    <property type="component" value="Unassembled WGS sequence"/>
</dbReference>
<dbReference type="PANTHER" id="PTHR14383">
    <property type="entry name" value="SWAP-70 RECOMBINASE"/>
    <property type="match status" value="1"/>
</dbReference>
<sequence>MEGYLWKKGRKVPTMKRHYAVLKGTMLAFYTHKDEAQRSGAPPKRVVEIVDSRIMPVTSSSENGHFVLKYLDSEGGGSLPCRADSRESQQLWMEAFQHALKEPDRLAQEEIAEVQDELAQDAQLHSRAVQQATEAVEAAGRKHREQAQSEADLHQNRQAAVELNTQLETARSLQTEALQKLQALRQGLEDARHRVHDSSMGSEDSASYEQAMEAVERLAAKVEVASSAEASHGQYIEMLQQQVEENSREQQQLALRVQQCAEESRVLRQAAAKSLEDAQRAKQRSRRLATWGEKTDTGEIGSNRPSQLDPLVEGYLLCQHPLRSTMHRRYYVLTGNTLSWYMDQDAFVTKMDAPSGVLHVAEQQSQG</sequence>
<name>A0A8T1WQI3_9STRA</name>
<organism evidence="3 4">
    <name type="scientific">Phytophthora boehmeriae</name>
    <dbReference type="NCBI Taxonomy" id="109152"/>
    <lineage>
        <taxon>Eukaryota</taxon>
        <taxon>Sar</taxon>
        <taxon>Stramenopiles</taxon>
        <taxon>Oomycota</taxon>
        <taxon>Peronosporomycetes</taxon>
        <taxon>Peronosporales</taxon>
        <taxon>Peronosporaceae</taxon>
        <taxon>Phytophthora</taxon>
    </lineage>
</organism>
<proteinExistence type="predicted"/>
<feature type="domain" description="PH" evidence="2">
    <location>
        <begin position="1"/>
        <end position="101"/>
    </location>
</feature>
<dbReference type="EMBL" id="JAGDFL010000263">
    <property type="protein sequence ID" value="KAG7394598.1"/>
    <property type="molecule type" value="Genomic_DNA"/>
</dbReference>
<protein>
    <recommendedName>
        <fullName evidence="2">PH domain-containing protein</fullName>
    </recommendedName>
</protein>
<feature type="coiled-coil region" evidence="1">
    <location>
        <begin position="208"/>
        <end position="256"/>
    </location>
</feature>
<dbReference type="SMART" id="SM00233">
    <property type="entry name" value="PH"/>
    <property type="match status" value="1"/>
</dbReference>
<dbReference type="InterPro" id="IPR001849">
    <property type="entry name" value="PH_domain"/>
</dbReference>
<evidence type="ECO:0000313" key="4">
    <source>
        <dbReference type="Proteomes" id="UP000693981"/>
    </source>
</evidence>
<accession>A0A8T1WQI3</accession>
<evidence type="ECO:0000313" key="3">
    <source>
        <dbReference type="EMBL" id="KAG7394598.1"/>
    </source>
</evidence>
<evidence type="ECO:0000259" key="2">
    <source>
        <dbReference type="PROSITE" id="PS50003"/>
    </source>
</evidence>
<comment type="caution">
    <text evidence="3">The sequence shown here is derived from an EMBL/GenBank/DDBJ whole genome shotgun (WGS) entry which is preliminary data.</text>
</comment>
<reference evidence="3" key="1">
    <citation type="submission" date="2021-02" db="EMBL/GenBank/DDBJ databases">
        <authorList>
            <person name="Palmer J.M."/>
        </authorList>
    </citation>
    <scope>NUCLEOTIDE SEQUENCE</scope>
    <source>
        <strain evidence="3">SCRP23</strain>
    </source>
</reference>
<gene>
    <name evidence="3" type="ORF">PHYBOEH_004984</name>
</gene>
<dbReference type="PROSITE" id="PS50003">
    <property type="entry name" value="PH_DOMAIN"/>
    <property type="match status" value="1"/>
</dbReference>
<keyword evidence="1" id="KW-0175">Coiled coil</keyword>
<dbReference type="OrthoDB" id="63022at2759"/>
<dbReference type="AlphaFoldDB" id="A0A8T1WQI3"/>
<evidence type="ECO:0000256" key="1">
    <source>
        <dbReference type="SAM" id="Coils"/>
    </source>
</evidence>
<dbReference type="Pfam" id="PF00169">
    <property type="entry name" value="PH"/>
    <property type="match status" value="1"/>
</dbReference>
<dbReference type="PANTHER" id="PTHR14383:SF7">
    <property type="entry name" value="PH DOMAIN-CONTAINING PROTEIN"/>
    <property type="match status" value="1"/>
</dbReference>